<dbReference type="InterPro" id="IPR010838">
    <property type="entry name" value="DUF1444"/>
</dbReference>
<sequence>MVKSVKTTMDRLPIGRKEEYDMNMQEFRKKIEAQLEHPEWNIKYNQKEATLRIEDTVTNKGVTLSLRPLLAKWEREEYAGVDEAIRYVKVGLESMRQQVQLKGNESHIFPVIRAASFPEESKDGKKLVFHEHTAETRVYYALDLGQSYTLIDHSLLEQSDITSESLREMALFNLRSLPKSFKQQEVAGNTFYFMNAKDGYEASRILDPSLIEEMGKKVQGELGIAIPHQDALFFVDLINDTGYDVMAQTTLTFFGQGRVPVTALPFLMGDNGIEPVFIMAQKKPKGPSN</sequence>
<dbReference type="RefSeq" id="WP_343131141.1">
    <property type="nucleotide sequence ID" value="NZ_JBCITK010000001.1"/>
</dbReference>
<dbReference type="Proteomes" id="UP001418796">
    <property type="component" value="Unassembled WGS sequence"/>
</dbReference>
<accession>A0ABU9VMN0</accession>
<name>A0ABU9VMN0_9BACI</name>
<evidence type="ECO:0000313" key="2">
    <source>
        <dbReference type="Proteomes" id="UP001418796"/>
    </source>
</evidence>
<dbReference type="NCBIfam" id="NF010189">
    <property type="entry name" value="PRK13668.1"/>
    <property type="match status" value="1"/>
</dbReference>
<comment type="caution">
    <text evidence="1">The sequence shown here is derived from an EMBL/GenBank/DDBJ whole genome shotgun (WGS) entry which is preliminary data.</text>
</comment>
<protein>
    <submittedName>
        <fullName evidence="1">DUF1444 family protein</fullName>
    </submittedName>
</protein>
<proteinExistence type="predicted"/>
<reference evidence="1 2" key="1">
    <citation type="submission" date="2024-03" db="EMBL/GenBank/DDBJ databases">
        <title>Bacilli Hybrid Assemblies.</title>
        <authorList>
            <person name="Kovac J."/>
        </authorList>
    </citation>
    <scope>NUCLEOTIDE SEQUENCE [LARGE SCALE GENOMIC DNA]</scope>
    <source>
        <strain evidence="1 2">FSL R7-0666</strain>
    </source>
</reference>
<dbReference type="Pfam" id="PF07285">
    <property type="entry name" value="DUF1444"/>
    <property type="match status" value="1"/>
</dbReference>
<gene>
    <name evidence="1" type="ORF">MKY91_14950</name>
</gene>
<evidence type="ECO:0000313" key="1">
    <source>
        <dbReference type="EMBL" id="MEN0644448.1"/>
    </source>
</evidence>
<dbReference type="EMBL" id="JBCITK010000001">
    <property type="protein sequence ID" value="MEN0644448.1"/>
    <property type="molecule type" value="Genomic_DNA"/>
</dbReference>
<keyword evidence="2" id="KW-1185">Reference proteome</keyword>
<organism evidence="1 2">
    <name type="scientific">Alkalicoccobacillus gibsonii</name>
    <dbReference type="NCBI Taxonomy" id="79881"/>
    <lineage>
        <taxon>Bacteria</taxon>
        <taxon>Bacillati</taxon>
        <taxon>Bacillota</taxon>
        <taxon>Bacilli</taxon>
        <taxon>Bacillales</taxon>
        <taxon>Bacillaceae</taxon>
        <taxon>Alkalicoccobacillus</taxon>
    </lineage>
</organism>